<dbReference type="RefSeq" id="WP_380966323.1">
    <property type="nucleotide sequence ID" value="NZ_JBHTCO010000014.1"/>
</dbReference>
<evidence type="ECO:0000256" key="7">
    <source>
        <dbReference type="ARBA" id="ARBA00040167"/>
    </source>
</evidence>
<reference evidence="12" key="1">
    <citation type="journal article" date="2019" name="Int. J. Syst. Evol. Microbiol.">
        <title>The Global Catalogue of Microorganisms (GCM) 10K type strain sequencing project: providing services to taxonomists for standard genome sequencing and annotation.</title>
        <authorList>
            <consortium name="The Broad Institute Genomics Platform"/>
            <consortium name="The Broad Institute Genome Sequencing Center for Infectious Disease"/>
            <person name="Wu L."/>
            <person name="Ma J."/>
        </authorList>
    </citation>
    <scope>NUCLEOTIDE SEQUENCE [LARGE SCALE GENOMIC DNA]</scope>
    <source>
        <strain evidence="12">CGMCC 1.16305</strain>
    </source>
</reference>
<evidence type="ECO:0000256" key="1">
    <source>
        <dbReference type="ARBA" id="ARBA00004772"/>
    </source>
</evidence>
<dbReference type="EC" id="4.2.1.75" evidence="3 9"/>
<dbReference type="EMBL" id="JBHTCO010000014">
    <property type="protein sequence ID" value="MFC7393733.1"/>
    <property type="molecule type" value="Genomic_DNA"/>
</dbReference>
<evidence type="ECO:0000256" key="6">
    <source>
        <dbReference type="ARBA" id="ARBA00037589"/>
    </source>
</evidence>
<comment type="similarity">
    <text evidence="2 9">Belongs to the uroporphyrinogen-III synthase family.</text>
</comment>
<dbReference type="CDD" id="cd06578">
    <property type="entry name" value="HemD"/>
    <property type="match status" value="1"/>
</dbReference>
<protein>
    <recommendedName>
        <fullName evidence="7 9">Uroporphyrinogen-III synthase</fullName>
        <ecNumber evidence="3 9">4.2.1.75</ecNumber>
    </recommendedName>
</protein>
<dbReference type="Proteomes" id="UP001596505">
    <property type="component" value="Unassembled WGS sequence"/>
</dbReference>
<evidence type="ECO:0000256" key="5">
    <source>
        <dbReference type="ARBA" id="ARBA00023244"/>
    </source>
</evidence>
<feature type="domain" description="Tetrapyrrole biosynthesis uroporphyrinogen III synthase" evidence="10">
    <location>
        <begin position="21"/>
        <end position="248"/>
    </location>
</feature>
<evidence type="ECO:0000259" key="10">
    <source>
        <dbReference type="Pfam" id="PF02602"/>
    </source>
</evidence>
<evidence type="ECO:0000256" key="9">
    <source>
        <dbReference type="RuleBase" id="RU366031"/>
    </source>
</evidence>
<gene>
    <name evidence="11" type="ORF">ACFQRG_12285</name>
</gene>
<accession>A0ABW2PWH8</accession>
<dbReference type="PANTHER" id="PTHR38042:SF1">
    <property type="entry name" value="UROPORPHYRINOGEN-III SYNTHASE, CHLOROPLASTIC"/>
    <property type="match status" value="1"/>
</dbReference>
<name>A0ABW2PWH8_9BACL</name>
<evidence type="ECO:0000256" key="4">
    <source>
        <dbReference type="ARBA" id="ARBA00023239"/>
    </source>
</evidence>
<evidence type="ECO:0000256" key="2">
    <source>
        <dbReference type="ARBA" id="ARBA00008133"/>
    </source>
</evidence>
<dbReference type="InterPro" id="IPR039793">
    <property type="entry name" value="UROS/Hem4"/>
</dbReference>
<organism evidence="11 12">
    <name type="scientific">Scopulibacillus cellulosilyticus</name>
    <dbReference type="NCBI Taxonomy" id="2665665"/>
    <lineage>
        <taxon>Bacteria</taxon>
        <taxon>Bacillati</taxon>
        <taxon>Bacillota</taxon>
        <taxon>Bacilli</taxon>
        <taxon>Bacillales</taxon>
        <taxon>Sporolactobacillaceae</taxon>
        <taxon>Scopulibacillus</taxon>
    </lineage>
</organism>
<sequence>MKKPLEGKRILITRAKEQAASMVQAIEENGGVPVVIPVLSFEPAPLSAFEQQKLIDTFKKCEWLIFTSVNSIKYFFHFADDAKDFLENVKIAVVGKKTREVLKDYGFSPDLIPETYTAEALARDLIKHENQPQSVLIPSGQLAKPYLREKLSEAGFDVKSFVVYHTVKNQASSPALIKMMIHKQLDVITFTSPSSIDFFIELLGCSNWQSLVNNKVVACIGQVTAQAARAKGIKVQVTPDHFTAKSLVDTIADYYLEESK</sequence>
<evidence type="ECO:0000313" key="12">
    <source>
        <dbReference type="Proteomes" id="UP001596505"/>
    </source>
</evidence>
<keyword evidence="4 9" id="KW-0456">Lyase</keyword>
<evidence type="ECO:0000256" key="8">
    <source>
        <dbReference type="ARBA" id="ARBA00048617"/>
    </source>
</evidence>
<comment type="catalytic activity">
    <reaction evidence="8 9">
        <text>hydroxymethylbilane = uroporphyrinogen III + H2O</text>
        <dbReference type="Rhea" id="RHEA:18965"/>
        <dbReference type="ChEBI" id="CHEBI:15377"/>
        <dbReference type="ChEBI" id="CHEBI:57308"/>
        <dbReference type="ChEBI" id="CHEBI:57845"/>
        <dbReference type="EC" id="4.2.1.75"/>
    </reaction>
</comment>
<dbReference type="Pfam" id="PF02602">
    <property type="entry name" value="HEM4"/>
    <property type="match status" value="1"/>
</dbReference>
<keyword evidence="5 9" id="KW-0627">Porphyrin biosynthesis</keyword>
<comment type="pathway">
    <text evidence="1 9">Porphyrin-containing compound metabolism; protoporphyrin-IX biosynthesis; coproporphyrinogen-III from 5-aminolevulinate: step 3/4.</text>
</comment>
<dbReference type="PANTHER" id="PTHR38042">
    <property type="entry name" value="UROPORPHYRINOGEN-III SYNTHASE, CHLOROPLASTIC"/>
    <property type="match status" value="1"/>
</dbReference>
<dbReference type="SUPFAM" id="SSF69618">
    <property type="entry name" value="HemD-like"/>
    <property type="match status" value="1"/>
</dbReference>
<dbReference type="InterPro" id="IPR036108">
    <property type="entry name" value="4pyrrol_syn_uPrphyn_synt_sf"/>
</dbReference>
<dbReference type="Gene3D" id="3.40.50.10090">
    <property type="match status" value="2"/>
</dbReference>
<dbReference type="InterPro" id="IPR003754">
    <property type="entry name" value="4pyrrol_synth_uPrphyn_synth"/>
</dbReference>
<keyword evidence="12" id="KW-1185">Reference proteome</keyword>
<proteinExistence type="inferred from homology"/>
<comment type="caution">
    <text evidence="11">The sequence shown here is derived from an EMBL/GenBank/DDBJ whole genome shotgun (WGS) entry which is preliminary data.</text>
</comment>
<evidence type="ECO:0000313" key="11">
    <source>
        <dbReference type="EMBL" id="MFC7393733.1"/>
    </source>
</evidence>
<evidence type="ECO:0000256" key="3">
    <source>
        <dbReference type="ARBA" id="ARBA00013109"/>
    </source>
</evidence>
<comment type="function">
    <text evidence="6 9">Catalyzes cyclization of the linear tetrapyrrole, hydroxymethylbilane, to the macrocyclic uroporphyrinogen III.</text>
</comment>